<keyword evidence="3" id="KW-1185">Reference proteome</keyword>
<sequence>MENSDVKSEVVKILKPIFTKTQISALISGKTVHHWPEEDIAAAITLRSTASVGTSFCESELAKELYITANSFKDMDLGLDPPSGLYDEEEGTLTQENSLSETMEQESLRVRQLNAELKMEKKKAHLCRNDDRKRKKLR</sequence>
<dbReference type="EMBL" id="JAWZYT010001114">
    <property type="protein sequence ID" value="KAK4315489.1"/>
    <property type="molecule type" value="Genomic_DNA"/>
</dbReference>
<dbReference type="Proteomes" id="UP001292094">
    <property type="component" value="Unassembled WGS sequence"/>
</dbReference>
<gene>
    <name evidence="2" type="ORF">Pmani_013404</name>
</gene>
<name>A0AAE1PW85_9EUCA</name>
<feature type="region of interest" description="Disordered" evidence="1">
    <location>
        <begin position="80"/>
        <end position="107"/>
    </location>
</feature>
<evidence type="ECO:0000256" key="1">
    <source>
        <dbReference type="SAM" id="MobiDB-lite"/>
    </source>
</evidence>
<dbReference type="AlphaFoldDB" id="A0AAE1PW85"/>
<feature type="compositionally biased region" description="Polar residues" evidence="1">
    <location>
        <begin position="92"/>
        <end position="102"/>
    </location>
</feature>
<reference evidence="2" key="1">
    <citation type="submission" date="2023-11" db="EMBL/GenBank/DDBJ databases">
        <title>Genome assemblies of two species of porcelain crab, Petrolisthes cinctipes and Petrolisthes manimaculis (Anomura: Porcellanidae).</title>
        <authorList>
            <person name="Angst P."/>
        </authorList>
    </citation>
    <scope>NUCLEOTIDE SEQUENCE</scope>
    <source>
        <strain evidence="2">PB745_02</strain>
        <tissue evidence="2">Gill</tissue>
    </source>
</reference>
<evidence type="ECO:0000313" key="3">
    <source>
        <dbReference type="Proteomes" id="UP001292094"/>
    </source>
</evidence>
<organism evidence="2 3">
    <name type="scientific">Petrolisthes manimaculis</name>
    <dbReference type="NCBI Taxonomy" id="1843537"/>
    <lineage>
        <taxon>Eukaryota</taxon>
        <taxon>Metazoa</taxon>
        <taxon>Ecdysozoa</taxon>
        <taxon>Arthropoda</taxon>
        <taxon>Crustacea</taxon>
        <taxon>Multicrustacea</taxon>
        <taxon>Malacostraca</taxon>
        <taxon>Eumalacostraca</taxon>
        <taxon>Eucarida</taxon>
        <taxon>Decapoda</taxon>
        <taxon>Pleocyemata</taxon>
        <taxon>Anomura</taxon>
        <taxon>Galatheoidea</taxon>
        <taxon>Porcellanidae</taxon>
        <taxon>Petrolisthes</taxon>
    </lineage>
</organism>
<accession>A0AAE1PW85</accession>
<comment type="caution">
    <text evidence="2">The sequence shown here is derived from an EMBL/GenBank/DDBJ whole genome shotgun (WGS) entry which is preliminary data.</text>
</comment>
<evidence type="ECO:0000313" key="2">
    <source>
        <dbReference type="EMBL" id="KAK4315489.1"/>
    </source>
</evidence>
<proteinExistence type="predicted"/>
<protein>
    <submittedName>
        <fullName evidence="2">Uncharacterized protein</fullName>
    </submittedName>
</protein>